<dbReference type="InterPro" id="IPR052205">
    <property type="entry name" value="FliO/MopB"/>
</dbReference>
<evidence type="ECO:0000256" key="9">
    <source>
        <dbReference type="SAM" id="SignalP"/>
    </source>
</evidence>
<dbReference type="AlphaFoldDB" id="A0A1G8S9X4"/>
<comment type="subcellular location">
    <subcellularLocation>
        <location evidence="7">Cell membrane</location>
    </subcellularLocation>
    <subcellularLocation>
        <location evidence="7">Bacterial flagellum basal body</location>
    </subcellularLocation>
</comment>
<dbReference type="GO" id="GO:0009425">
    <property type="term" value="C:bacterial-type flagellum basal body"/>
    <property type="evidence" value="ECO:0007669"/>
    <property type="project" value="UniProtKB-SubCell"/>
</dbReference>
<gene>
    <name evidence="10" type="ORF">SAMN05216605_12457</name>
</gene>
<evidence type="ECO:0000256" key="1">
    <source>
        <dbReference type="ARBA" id="ARBA00022475"/>
    </source>
</evidence>
<evidence type="ECO:0000256" key="8">
    <source>
        <dbReference type="SAM" id="MobiDB-lite"/>
    </source>
</evidence>
<accession>A0A1G8S9X4</accession>
<evidence type="ECO:0000256" key="3">
    <source>
        <dbReference type="ARBA" id="ARBA00022989"/>
    </source>
</evidence>
<evidence type="ECO:0000256" key="7">
    <source>
        <dbReference type="RuleBase" id="RU362064"/>
    </source>
</evidence>
<feature type="region of interest" description="Disordered" evidence="8">
    <location>
        <begin position="168"/>
        <end position="193"/>
    </location>
</feature>
<dbReference type="EMBL" id="FNCO01000024">
    <property type="protein sequence ID" value="SDJ25595.1"/>
    <property type="molecule type" value="Genomic_DNA"/>
</dbReference>
<keyword evidence="2 7" id="KW-0812">Transmembrane</keyword>
<comment type="similarity">
    <text evidence="6 7">Belongs to the FliO/MopB family.</text>
</comment>
<dbReference type="GO" id="GO:0044781">
    <property type="term" value="P:bacterial-type flagellum organization"/>
    <property type="evidence" value="ECO:0007669"/>
    <property type="project" value="UniProtKB-UniRule"/>
</dbReference>
<keyword evidence="5 7" id="KW-0975">Bacterial flagellum</keyword>
<dbReference type="PANTHER" id="PTHR38766">
    <property type="entry name" value="FLAGELLAR PROTEIN FLIO"/>
    <property type="match status" value="1"/>
</dbReference>
<keyword evidence="4 7" id="KW-0472">Membrane</keyword>
<organism evidence="10 11">
    <name type="scientific">Pseudomonas abietaniphila</name>
    <dbReference type="NCBI Taxonomy" id="89065"/>
    <lineage>
        <taxon>Bacteria</taxon>
        <taxon>Pseudomonadati</taxon>
        <taxon>Pseudomonadota</taxon>
        <taxon>Gammaproteobacteria</taxon>
        <taxon>Pseudomonadales</taxon>
        <taxon>Pseudomonadaceae</taxon>
        <taxon>Pseudomonas</taxon>
    </lineage>
</organism>
<keyword evidence="10" id="KW-0969">Cilium</keyword>
<reference evidence="11" key="1">
    <citation type="submission" date="2016-10" db="EMBL/GenBank/DDBJ databases">
        <authorList>
            <person name="Varghese N."/>
            <person name="Submissions S."/>
        </authorList>
    </citation>
    <scope>NUCLEOTIDE SEQUENCE [LARGE SCALE GENOMIC DNA]</scope>
    <source>
        <strain evidence="11">ATCC 700689</strain>
    </source>
</reference>
<evidence type="ECO:0000256" key="6">
    <source>
        <dbReference type="ARBA" id="ARBA00037937"/>
    </source>
</evidence>
<dbReference type="NCBIfam" id="TIGR03500">
    <property type="entry name" value="FliO_TIGR"/>
    <property type="match status" value="1"/>
</dbReference>
<dbReference type="GO" id="GO:0005886">
    <property type="term" value="C:plasma membrane"/>
    <property type="evidence" value="ECO:0007669"/>
    <property type="project" value="UniProtKB-SubCell"/>
</dbReference>
<dbReference type="Pfam" id="PF04347">
    <property type="entry name" value="FliO"/>
    <property type="match status" value="1"/>
</dbReference>
<keyword evidence="10" id="KW-0966">Cell projection</keyword>
<dbReference type="Proteomes" id="UP000182894">
    <property type="component" value="Unassembled WGS sequence"/>
</dbReference>
<feature type="signal peptide" evidence="9">
    <location>
        <begin position="1"/>
        <end position="26"/>
    </location>
</feature>
<protein>
    <recommendedName>
        <fullName evidence="7">Flagellar protein</fullName>
    </recommendedName>
</protein>
<evidence type="ECO:0000256" key="4">
    <source>
        <dbReference type="ARBA" id="ARBA00023136"/>
    </source>
</evidence>
<evidence type="ECO:0000256" key="2">
    <source>
        <dbReference type="ARBA" id="ARBA00022692"/>
    </source>
</evidence>
<feature type="transmembrane region" description="Helical" evidence="7">
    <location>
        <begin position="65"/>
        <end position="86"/>
    </location>
</feature>
<keyword evidence="1 7" id="KW-1003">Cell membrane</keyword>
<keyword evidence="9" id="KW-0732">Signal</keyword>
<dbReference type="InterPro" id="IPR022781">
    <property type="entry name" value="Flagellar_biosynth_FliO"/>
</dbReference>
<dbReference type="PANTHER" id="PTHR38766:SF1">
    <property type="entry name" value="FLAGELLAR PROTEIN FLIO"/>
    <property type="match status" value="1"/>
</dbReference>
<evidence type="ECO:0000256" key="5">
    <source>
        <dbReference type="ARBA" id="ARBA00023143"/>
    </source>
</evidence>
<keyword evidence="10" id="KW-0282">Flagellum</keyword>
<feature type="chain" id="PRO_5010201475" description="Flagellar protein" evidence="9">
    <location>
        <begin position="27"/>
        <end position="193"/>
    </location>
</feature>
<evidence type="ECO:0000313" key="10">
    <source>
        <dbReference type="EMBL" id="SDJ25595.1"/>
    </source>
</evidence>
<keyword evidence="3 7" id="KW-1133">Transmembrane helix</keyword>
<name>A0A1G8S9X4_9PSED</name>
<evidence type="ECO:0000313" key="11">
    <source>
        <dbReference type="Proteomes" id="UP000182894"/>
    </source>
</evidence>
<keyword evidence="11" id="KW-1185">Reference proteome</keyword>
<proteinExistence type="inferred from homology"/>
<dbReference type="STRING" id="89065.SAMN05216605_12457"/>
<sequence>MGVFLVKGLRALSGLSLLALSWAVMAADPAAPAASAPAAPAAVAAAAPVTVPPVSSALSSGVGSQLLQLVLGLLLVVGLIFVLAWLMRRVQRAGPAGNQVIELVGSRALGPRDRLVLVQVGNEQVLLGVSPGSITALHVMNEPVAVPETQNATPEFARRLMEALGNKGIAAPRADKTRQGADGSGNPGQKDKN</sequence>